<dbReference type="PANTHER" id="PTHR11926:SF774">
    <property type="entry name" value="UDP-GLYCOSYLTRANSFERASE 85A1-RELATED"/>
    <property type="match status" value="1"/>
</dbReference>
<proteinExistence type="evidence at transcript level"/>
<dbReference type="FunFam" id="3.40.50.2000:FF:000027">
    <property type="entry name" value="Glycosyltransferase"/>
    <property type="match status" value="1"/>
</dbReference>
<evidence type="ECO:0000256" key="4">
    <source>
        <dbReference type="RuleBase" id="RU003718"/>
    </source>
</evidence>
<dbReference type="Gene3D" id="3.40.50.2000">
    <property type="entry name" value="Glycogen Phosphorylase B"/>
    <property type="match status" value="2"/>
</dbReference>
<dbReference type="GO" id="GO:0080043">
    <property type="term" value="F:quercetin 3-O-glucosyltransferase activity"/>
    <property type="evidence" value="ECO:0007669"/>
    <property type="project" value="TreeGrafter"/>
</dbReference>
<comment type="similarity">
    <text evidence="1 4">Belongs to the UDP-glycosyltransferase family.</text>
</comment>
<organism evidence="6">
    <name type="scientific">Crocus sativus</name>
    <name type="common">Saffron</name>
    <dbReference type="NCBI Taxonomy" id="82528"/>
    <lineage>
        <taxon>Eukaryota</taxon>
        <taxon>Viridiplantae</taxon>
        <taxon>Streptophyta</taxon>
        <taxon>Embryophyta</taxon>
        <taxon>Tracheophyta</taxon>
        <taxon>Spermatophyta</taxon>
        <taxon>Magnoliopsida</taxon>
        <taxon>Liliopsida</taxon>
        <taxon>Asparagales</taxon>
        <taxon>Iridaceae</taxon>
        <taxon>Crocoideae</taxon>
        <taxon>Croceae</taxon>
        <taxon>Crocus</taxon>
    </lineage>
</organism>
<keyword evidence="3 4" id="KW-0808">Transferase</keyword>
<dbReference type="GO" id="GO:0080044">
    <property type="term" value="F:quercetin 7-O-glucosyltransferase activity"/>
    <property type="evidence" value="ECO:0007669"/>
    <property type="project" value="TreeGrafter"/>
</dbReference>
<dbReference type="SUPFAM" id="SSF53756">
    <property type="entry name" value="UDP-Glycosyltransferase/glycogen phosphorylase"/>
    <property type="match status" value="1"/>
</dbReference>
<dbReference type="PROSITE" id="PS00375">
    <property type="entry name" value="UDPGT"/>
    <property type="match status" value="1"/>
</dbReference>
<dbReference type="AlphaFoldDB" id="A0A0A8K931"/>
<evidence type="ECO:0000313" key="6">
    <source>
        <dbReference type="EMBL" id="CAE48290.1"/>
    </source>
</evidence>
<sequence length="478" mass="53044">MNSVLVKARPHAVCLPFPGQGHINPMLKIARLLFWKGFTLTFVNTGYIHQRLVQSRGPTNLGGLPAFRFETIPEGIPENAIETMHIVPALCLSPAKSCLAQFQSLLTRVNSTREVPSVSCILSDGVISYTLDANEELGQNAVLFWTATACGFMAYVHTWRLIKRGIVPFKDNSSLTYADTRIDWLSGNKEVGLKDIPSFIRATRTEDIMLNFAVGERCRSKPEAAIILNCFESLEHDVIKATRSVAFAGVYSIGPLCVPEAEDNIAESLARTGANPWKEDTECLDWLDTKAPPNAVVKLQASLTVMTNHQLVEFAWGLASTRKEFLWLAHPDLVSADSTGLPNDFINRTANRAMLGTWCPQERVLAHPALGVYVTHSGWNSTLESVTGGVPMVCWPFFGDQTTNCRYACTEWGIGMEIDADVRREEVGEVMRELMGGEKGKEMKRRAVEWKESAFRATEPGGKSSLHIERLLKEVMLK</sequence>
<evidence type="ECO:0000256" key="2">
    <source>
        <dbReference type="ARBA" id="ARBA00022676"/>
    </source>
</evidence>
<dbReference type="EMBL" id="AJ584665">
    <property type="protein sequence ID" value="CAE48290.1"/>
    <property type="molecule type" value="mRNA"/>
</dbReference>
<gene>
    <name evidence="6" type="primary">gt1</name>
</gene>
<dbReference type="InterPro" id="IPR002213">
    <property type="entry name" value="UDP_glucos_trans"/>
</dbReference>
<dbReference type="Pfam" id="PF00201">
    <property type="entry name" value="UDPGT"/>
    <property type="match status" value="1"/>
</dbReference>
<accession>A0A0A8K931</accession>
<evidence type="ECO:0000256" key="1">
    <source>
        <dbReference type="ARBA" id="ARBA00009995"/>
    </source>
</evidence>
<dbReference type="PANTHER" id="PTHR11926">
    <property type="entry name" value="GLUCOSYL/GLUCURONOSYL TRANSFERASES"/>
    <property type="match status" value="1"/>
</dbReference>
<evidence type="ECO:0000256" key="3">
    <source>
        <dbReference type="ARBA" id="ARBA00022679"/>
    </source>
</evidence>
<dbReference type="FunFam" id="3.40.50.2000:FF:000065">
    <property type="entry name" value="Glycosyltransferase"/>
    <property type="match status" value="1"/>
</dbReference>
<evidence type="ECO:0000256" key="5">
    <source>
        <dbReference type="RuleBase" id="RU362057"/>
    </source>
</evidence>
<dbReference type="EC" id="2.4.1.-" evidence="5"/>
<keyword evidence="2 4" id="KW-0328">Glycosyltransferase</keyword>
<dbReference type="CDD" id="cd03784">
    <property type="entry name" value="GT1_Gtf-like"/>
    <property type="match status" value="1"/>
</dbReference>
<reference evidence="6" key="1">
    <citation type="submission" date="2003-10" db="EMBL/GenBank/DDBJ databases">
        <title>Crocus sativus stigmas glucosyltransferases.</title>
        <authorList>
            <person name="Bouvier F."/>
            <person name="Dogbo O."/>
            <person name="d'Harlingue A."/>
            <person name="Camara B."/>
        </authorList>
    </citation>
    <scope>NUCLEOTIDE SEQUENCE</scope>
    <source>
        <tissue evidence="6">Style branches</tissue>
    </source>
</reference>
<name>A0A0A8K931_CROSA</name>
<protein>
    <recommendedName>
        <fullName evidence="5">Glycosyltransferase</fullName>
        <ecNumber evidence="5">2.4.1.-</ecNumber>
    </recommendedName>
</protein>
<dbReference type="InterPro" id="IPR035595">
    <property type="entry name" value="UDP_glycos_trans_CS"/>
</dbReference>